<dbReference type="EMBL" id="FOWD01000021">
    <property type="protein sequence ID" value="SFO37830.1"/>
    <property type="molecule type" value="Genomic_DNA"/>
</dbReference>
<dbReference type="PROSITE" id="PS51257">
    <property type="entry name" value="PROKAR_LIPOPROTEIN"/>
    <property type="match status" value="1"/>
</dbReference>
<dbReference type="SUPFAM" id="SSF53850">
    <property type="entry name" value="Periplasmic binding protein-like II"/>
    <property type="match status" value="1"/>
</dbReference>
<protein>
    <submittedName>
        <fullName evidence="2">Carbohydrate ABC transporter substrate-binding protein, CUT1 family</fullName>
    </submittedName>
</protein>
<dbReference type="PANTHER" id="PTHR43649">
    <property type="entry name" value="ARABINOSE-BINDING PROTEIN-RELATED"/>
    <property type="match status" value="1"/>
</dbReference>
<dbReference type="Proteomes" id="UP000198806">
    <property type="component" value="Unassembled WGS sequence"/>
</dbReference>
<dbReference type="RefSeq" id="WP_170847995.1">
    <property type="nucleotide sequence ID" value="NZ_BAABFM010000073.1"/>
</dbReference>
<organism evidence="2 3">
    <name type="scientific">Anaerocolumna aminovalerica</name>
    <dbReference type="NCBI Taxonomy" id="1527"/>
    <lineage>
        <taxon>Bacteria</taxon>
        <taxon>Bacillati</taxon>
        <taxon>Bacillota</taxon>
        <taxon>Clostridia</taxon>
        <taxon>Lachnospirales</taxon>
        <taxon>Lachnospiraceae</taxon>
        <taxon>Anaerocolumna</taxon>
    </lineage>
</organism>
<feature type="region of interest" description="Disordered" evidence="1">
    <location>
        <begin position="33"/>
        <end position="53"/>
    </location>
</feature>
<sequence>MGRNLREKLTAILLVTCMTSIMLVGCSNNDSEVSKSAIGQKDSTSDTSGDSTEDAWMLAKTTPDAPYPETVIYTVGATVTSSIKFPEGSNDTTTDNGYTRLYKEKINIQNTNKFEASDGEDYIQKVSMAITTGDLPDIMRVDDYATFKELVDNDLIEDLTDAYNNCASDLMKEIYASNNNKALDMATVDGKLYAIPTTQISGGPELLWLRGDWMDKLGLSEPKTLDDIANIIQEFIEKDPGKNGSGKTVGLALIPKYNNQFLYGSYAGGYQANNIFTIYGAFPKQWIAQADGSAVYGSVQPEMKQGLAVLSDWYKRGLIDQQIAVRTEDDLKGLIGNGQCGSFFAGWWAPYHTVSSYTLNPDAEWRAYAVPVGKDGKVTAYTNNPVQNYFVVRKGYEHPELLIKGKNVSLAYNQSSQAFSDTSDTVKYYRDTVNGQYGLDPLGGFDYYNAAQLSYQHISEALEGKRDEHDMTMYENTLYESCKRYQEAIDNNQKPETDDWLNYQCRIAGGKVLNDTQMNLVDPVFYNQTETMKLKWATLVKMEEETMLKILTNQENIDYFDKFVKDWKAAGGDQITQEVNAAIAK</sequence>
<keyword evidence="3" id="KW-1185">Reference proteome</keyword>
<dbReference type="Pfam" id="PF01547">
    <property type="entry name" value="SBP_bac_1"/>
    <property type="match status" value="1"/>
</dbReference>
<dbReference type="PANTHER" id="PTHR43649:SF12">
    <property type="entry name" value="DIACETYLCHITOBIOSE BINDING PROTEIN DASA"/>
    <property type="match status" value="1"/>
</dbReference>
<dbReference type="STRING" id="1527.SAMN04489757_12141"/>
<dbReference type="Gene3D" id="3.40.190.10">
    <property type="entry name" value="Periplasmic binding protein-like II"/>
    <property type="match status" value="2"/>
</dbReference>
<accession>A0A1I5GPI1</accession>
<dbReference type="InterPro" id="IPR006059">
    <property type="entry name" value="SBP"/>
</dbReference>
<evidence type="ECO:0000313" key="2">
    <source>
        <dbReference type="EMBL" id="SFO37830.1"/>
    </source>
</evidence>
<dbReference type="InterPro" id="IPR050490">
    <property type="entry name" value="Bact_solute-bd_prot1"/>
</dbReference>
<evidence type="ECO:0000256" key="1">
    <source>
        <dbReference type="SAM" id="MobiDB-lite"/>
    </source>
</evidence>
<reference evidence="2 3" key="1">
    <citation type="submission" date="2016-10" db="EMBL/GenBank/DDBJ databases">
        <authorList>
            <person name="de Groot N.N."/>
        </authorList>
    </citation>
    <scope>NUCLEOTIDE SEQUENCE [LARGE SCALE GENOMIC DNA]</scope>
    <source>
        <strain evidence="2 3">DSM 1283</strain>
    </source>
</reference>
<evidence type="ECO:0000313" key="3">
    <source>
        <dbReference type="Proteomes" id="UP000198806"/>
    </source>
</evidence>
<name>A0A1I5GPI1_9FIRM</name>
<dbReference type="AlphaFoldDB" id="A0A1I5GPI1"/>
<proteinExistence type="predicted"/>
<gene>
    <name evidence="2" type="ORF">SAMN04489757_12141</name>
</gene>